<dbReference type="InterPro" id="IPR007219">
    <property type="entry name" value="XnlR_reg_dom"/>
</dbReference>
<dbReference type="CDD" id="cd12148">
    <property type="entry name" value="fungal_TF_MHR"/>
    <property type="match status" value="1"/>
</dbReference>
<organism evidence="8 9">
    <name type="scientific">Rhynchosporium agropyri</name>
    <dbReference type="NCBI Taxonomy" id="914238"/>
    <lineage>
        <taxon>Eukaryota</taxon>
        <taxon>Fungi</taxon>
        <taxon>Dikarya</taxon>
        <taxon>Ascomycota</taxon>
        <taxon>Pezizomycotina</taxon>
        <taxon>Leotiomycetes</taxon>
        <taxon>Helotiales</taxon>
        <taxon>Ploettnerulaceae</taxon>
        <taxon>Rhynchosporium</taxon>
    </lineage>
</organism>
<dbReference type="GO" id="GO:0000981">
    <property type="term" value="F:DNA-binding transcription factor activity, RNA polymerase II-specific"/>
    <property type="evidence" value="ECO:0007669"/>
    <property type="project" value="TreeGrafter"/>
</dbReference>
<evidence type="ECO:0000256" key="6">
    <source>
        <dbReference type="SAM" id="MobiDB-lite"/>
    </source>
</evidence>
<proteinExistence type="predicted"/>
<evidence type="ECO:0000313" key="9">
    <source>
        <dbReference type="Proteomes" id="UP000178912"/>
    </source>
</evidence>
<feature type="domain" description="Xylanolytic transcriptional activator regulatory" evidence="7">
    <location>
        <begin position="168"/>
        <end position="306"/>
    </location>
</feature>
<keyword evidence="4" id="KW-0804">Transcription</keyword>
<keyword evidence="3" id="KW-0238">DNA-binding</keyword>
<keyword evidence="2" id="KW-0805">Transcription regulation</keyword>
<feature type="compositionally biased region" description="Polar residues" evidence="6">
    <location>
        <begin position="114"/>
        <end position="127"/>
    </location>
</feature>
<reference evidence="9" key="1">
    <citation type="submission" date="2016-03" db="EMBL/GenBank/DDBJ databases">
        <authorList>
            <person name="Guldener U."/>
        </authorList>
    </citation>
    <scope>NUCLEOTIDE SEQUENCE [LARGE SCALE GENOMIC DNA]</scope>
    <source>
        <strain evidence="9">04CH-RAC-A.6.1</strain>
    </source>
</reference>
<keyword evidence="9" id="KW-1185">Reference proteome</keyword>
<dbReference type="Proteomes" id="UP000178912">
    <property type="component" value="Unassembled WGS sequence"/>
</dbReference>
<dbReference type="GO" id="GO:0006351">
    <property type="term" value="P:DNA-templated transcription"/>
    <property type="evidence" value="ECO:0007669"/>
    <property type="project" value="InterPro"/>
</dbReference>
<evidence type="ECO:0000256" key="2">
    <source>
        <dbReference type="ARBA" id="ARBA00023015"/>
    </source>
</evidence>
<evidence type="ECO:0000256" key="5">
    <source>
        <dbReference type="ARBA" id="ARBA00023242"/>
    </source>
</evidence>
<dbReference type="GO" id="GO:0000976">
    <property type="term" value="F:transcription cis-regulatory region binding"/>
    <property type="evidence" value="ECO:0007669"/>
    <property type="project" value="TreeGrafter"/>
</dbReference>
<evidence type="ECO:0000313" key="8">
    <source>
        <dbReference type="EMBL" id="CZT11812.1"/>
    </source>
</evidence>
<dbReference type="OrthoDB" id="3163292at2759"/>
<protein>
    <recommendedName>
        <fullName evidence="7">Xylanolytic transcriptional activator regulatory domain-containing protein</fullName>
    </recommendedName>
</protein>
<evidence type="ECO:0000256" key="1">
    <source>
        <dbReference type="ARBA" id="ARBA00004123"/>
    </source>
</evidence>
<dbReference type="PANTHER" id="PTHR31845">
    <property type="entry name" value="FINGER DOMAIN PROTEIN, PUTATIVE-RELATED"/>
    <property type="match status" value="1"/>
</dbReference>
<dbReference type="AlphaFoldDB" id="A0A1E1LMT5"/>
<accession>A0A1E1LMT5</accession>
<sequence>MSQLQSPSQPSLQHQANKRHQACTCCRQVKVSQYLLFLTLHHLGLPTKIRNSFDAIMRKPSQQLAQGVGRTICSVRLIRVFDVSALRMDDSRLNEVTQELSILQKKLAERSASEVGQSSNDPISDSAPQDGEVPSDDDFYFMSSLKDMPHPAPYMGDIELKTIQIAALFEHFHEQYNRHCPILNTNMSIATLFSHSPFLFWTIVMISSRHHPTLAFLCHALTETYRNLLEKTLMAPLNTLAPIQAGILLCVWPLNPEKQVYDPSWNYCGLVTNAAIRMGLHRSGGYRRENISPSEFRAQSKTWLACCFVNYSLVSSDYSSHMWQTGVCLLPEVPNMLTTIPSPHSKREKEFLSKNSVLRVYAKTTAVLGNLHENIDVTFLQYLCKDLDNIREANKDIWNPEADIILLGAQLCIYTQHLERSSRRDQRKFTSAETDSSTDILANIVFGIASRLITTFTSPSSLILPHVPKHYFQMLLLASTLILKLSVAYPGIIGKMEVLVQNLIAQSFRILDSWCVREGDEYYRAARLIQALAQAQKKHQLKMKEARNALGSGITVLRDAIVTHRALRGEDEDEGPLERPSTQVRGFGVIENLNEQVVRNLDAGVEDGMHYGDAMAGLDPTAWEPRLQDAFSDWNLPWGWDPAWSQDFGIEIDENMYL</sequence>
<evidence type="ECO:0000256" key="3">
    <source>
        <dbReference type="ARBA" id="ARBA00023125"/>
    </source>
</evidence>
<dbReference type="PANTHER" id="PTHR31845:SF21">
    <property type="entry name" value="REGULATORY PROTEIN LEU3"/>
    <property type="match status" value="1"/>
</dbReference>
<name>A0A1E1LMT5_9HELO</name>
<feature type="region of interest" description="Disordered" evidence="6">
    <location>
        <begin position="111"/>
        <end position="132"/>
    </location>
</feature>
<dbReference type="GO" id="GO:0005634">
    <property type="term" value="C:nucleus"/>
    <property type="evidence" value="ECO:0007669"/>
    <property type="project" value="UniProtKB-SubCell"/>
</dbReference>
<dbReference type="InterPro" id="IPR051089">
    <property type="entry name" value="prtT"/>
</dbReference>
<gene>
    <name evidence="8" type="ORF">RAG0_15858</name>
</gene>
<comment type="subcellular location">
    <subcellularLocation>
        <location evidence="1">Nucleus</location>
    </subcellularLocation>
</comment>
<keyword evidence="5" id="KW-0539">Nucleus</keyword>
<dbReference type="EMBL" id="FJUX01000148">
    <property type="protein sequence ID" value="CZT11812.1"/>
    <property type="molecule type" value="Genomic_DNA"/>
</dbReference>
<evidence type="ECO:0000256" key="4">
    <source>
        <dbReference type="ARBA" id="ARBA00023163"/>
    </source>
</evidence>
<dbReference type="Pfam" id="PF04082">
    <property type="entry name" value="Fungal_trans"/>
    <property type="match status" value="1"/>
</dbReference>
<evidence type="ECO:0000259" key="7">
    <source>
        <dbReference type="Pfam" id="PF04082"/>
    </source>
</evidence>
<dbReference type="GO" id="GO:0008270">
    <property type="term" value="F:zinc ion binding"/>
    <property type="evidence" value="ECO:0007669"/>
    <property type="project" value="InterPro"/>
</dbReference>